<dbReference type="NCBIfam" id="TIGR00472">
    <property type="entry name" value="pheT_bact"/>
    <property type="match status" value="1"/>
</dbReference>
<dbReference type="SUPFAM" id="SSF46955">
    <property type="entry name" value="Putative DNA-binding domain"/>
    <property type="match status" value="1"/>
</dbReference>
<evidence type="ECO:0000256" key="16">
    <source>
        <dbReference type="PROSITE-ProRule" id="PRU00209"/>
    </source>
</evidence>
<dbReference type="PROSITE" id="PS51447">
    <property type="entry name" value="FDX_ACB"/>
    <property type="match status" value="1"/>
</dbReference>
<dbReference type="SMART" id="SM00896">
    <property type="entry name" value="FDX-ACB"/>
    <property type="match status" value="1"/>
</dbReference>
<feature type="binding site" evidence="15">
    <location>
        <position position="480"/>
    </location>
    <ligand>
        <name>Mg(2+)</name>
        <dbReference type="ChEBI" id="CHEBI:18420"/>
        <note>shared with alpha subunit</note>
    </ligand>
</feature>
<comment type="cofactor">
    <cofactor evidence="15">
        <name>Mg(2+)</name>
        <dbReference type="ChEBI" id="CHEBI:18420"/>
    </cofactor>
    <text evidence="15">Binds 2 magnesium ions per tetramer.</text>
</comment>
<dbReference type="Proteomes" id="UP001209083">
    <property type="component" value="Chromosome"/>
</dbReference>
<keyword evidence="6 15" id="KW-0436">Ligase</keyword>
<evidence type="ECO:0000256" key="1">
    <source>
        <dbReference type="ARBA" id="ARBA00004496"/>
    </source>
</evidence>
<dbReference type="CDD" id="cd02796">
    <property type="entry name" value="tRNA_bind_bactPheRS"/>
    <property type="match status" value="1"/>
</dbReference>
<keyword evidence="7 15" id="KW-0479">Metal-binding</keyword>
<evidence type="ECO:0000256" key="4">
    <source>
        <dbReference type="ARBA" id="ARBA00022490"/>
    </source>
</evidence>
<keyword evidence="13 15" id="KW-0030">Aminoacyl-tRNA synthetase</keyword>
<feature type="binding site" evidence="15">
    <location>
        <position position="476"/>
    </location>
    <ligand>
        <name>Mg(2+)</name>
        <dbReference type="ChEBI" id="CHEBI:18420"/>
        <note>shared with alpha subunit</note>
    </ligand>
</feature>
<feature type="binding site" evidence="15">
    <location>
        <position position="479"/>
    </location>
    <ligand>
        <name>Mg(2+)</name>
        <dbReference type="ChEBI" id="CHEBI:18420"/>
        <note>shared with alpha subunit</note>
    </ligand>
</feature>
<dbReference type="InterPro" id="IPR045864">
    <property type="entry name" value="aa-tRNA-synth_II/BPL/LPL"/>
</dbReference>
<keyword evidence="5 16" id="KW-0820">tRNA-binding</keyword>
<feature type="domain" description="B5" evidence="19">
    <location>
        <begin position="417"/>
        <end position="492"/>
    </location>
</feature>
<dbReference type="HAMAP" id="MF_00283">
    <property type="entry name" value="Phe_tRNA_synth_beta1"/>
    <property type="match status" value="1"/>
</dbReference>
<dbReference type="Pfam" id="PF03483">
    <property type="entry name" value="B3_4"/>
    <property type="match status" value="1"/>
</dbReference>
<dbReference type="EMBL" id="CP090958">
    <property type="protein sequence ID" value="WGW13159.1"/>
    <property type="molecule type" value="Genomic_DNA"/>
</dbReference>
<keyword evidence="12 15" id="KW-0648">Protein biosynthesis</keyword>
<dbReference type="SUPFAM" id="SSF50249">
    <property type="entry name" value="Nucleic acid-binding proteins"/>
    <property type="match status" value="1"/>
</dbReference>
<dbReference type="Gene3D" id="3.30.56.10">
    <property type="match status" value="2"/>
</dbReference>
<dbReference type="InterPro" id="IPR009061">
    <property type="entry name" value="DNA-bd_dom_put_sf"/>
</dbReference>
<evidence type="ECO:0000256" key="15">
    <source>
        <dbReference type="HAMAP-Rule" id="MF_00283"/>
    </source>
</evidence>
<dbReference type="SMART" id="SM00873">
    <property type="entry name" value="B3_4"/>
    <property type="match status" value="1"/>
</dbReference>
<protein>
    <recommendedName>
        <fullName evidence="15">Phenylalanine--tRNA ligase beta subunit</fullName>
        <ecNumber evidence="15">6.1.1.20</ecNumber>
    </recommendedName>
    <alternativeName>
        <fullName evidence="15">Phenylalanyl-tRNA synthetase beta subunit</fullName>
        <shortName evidence="15">PheRS</shortName>
    </alternativeName>
</protein>
<dbReference type="CDD" id="cd00769">
    <property type="entry name" value="PheRS_beta_core"/>
    <property type="match status" value="1"/>
</dbReference>
<keyword evidence="11 16" id="KW-0694">RNA-binding</keyword>
<dbReference type="Gene3D" id="3.30.70.380">
    <property type="entry name" value="Ferrodoxin-fold anticodon-binding domain"/>
    <property type="match status" value="1"/>
</dbReference>
<dbReference type="InterPro" id="IPR012340">
    <property type="entry name" value="NA-bd_OB-fold"/>
</dbReference>
<feature type="domain" description="TRNA-binding" evidence="17">
    <location>
        <begin position="39"/>
        <end position="153"/>
    </location>
</feature>
<evidence type="ECO:0000256" key="12">
    <source>
        <dbReference type="ARBA" id="ARBA00022917"/>
    </source>
</evidence>
<dbReference type="InterPro" id="IPR041616">
    <property type="entry name" value="PheRS_beta_core"/>
</dbReference>
<comment type="catalytic activity">
    <reaction evidence="14 15">
        <text>tRNA(Phe) + L-phenylalanine + ATP = L-phenylalanyl-tRNA(Phe) + AMP + diphosphate + H(+)</text>
        <dbReference type="Rhea" id="RHEA:19413"/>
        <dbReference type="Rhea" id="RHEA-COMP:9668"/>
        <dbReference type="Rhea" id="RHEA-COMP:9699"/>
        <dbReference type="ChEBI" id="CHEBI:15378"/>
        <dbReference type="ChEBI" id="CHEBI:30616"/>
        <dbReference type="ChEBI" id="CHEBI:33019"/>
        <dbReference type="ChEBI" id="CHEBI:58095"/>
        <dbReference type="ChEBI" id="CHEBI:78442"/>
        <dbReference type="ChEBI" id="CHEBI:78531"/>
        <dbReference type="ChEBI" id="CHEBI:456215"/>
        <dbReference type="EC" id="6.1.1.20"/>
    </reaction>
</comment>
<keyword evidence="8 15" id="KW-0547">Nucleotide-binding</keyword>
<dbReference type="Pfam" id="PF17759">
    <property type="entry name" value="tRNA_synthFbeta"/>
    <property type="match status" value="1"/>
</dbReference>
<dbReference type="PANTHER" id="PTHR10947">
    <property type="entry name" value="PHENYLALANYL-TRNA SYNTHETASE BETA CHAIN AND LEUCINE-RICH REPEAT-CONTAINING PROTEIN 47"/>
    <property type="match status" value="1"/>
</dbReference>
<keyword evidence="10 15" id="KW-0460">Magnesium</keyword>
<dbReference type="InterPro" id="IPR005121">
    <property type="entry name" value="Fdx_antiC-bd"/>
</dbReference>
<dbReference type="InterPro" id="IPR036690">
    <property type="entry name" value="Fdx_antiC-bd_sf"/>
</dbReference>
<sequence length="839" mass="89635">MLVPLNWLADYTKLGDSSAEEIAEQLAGIGLEEEDLFGPVVSGPLVVGRVLTIEPEPQKNGKTINWCSVDVGEDAPRGIVCGAHNFGTSDLVVVALSGAVLPGDFAIAARKTYGHVSDGMICSTKELGLGEDHDGIIVLSELGLDATPGDDAIPLLGLDHTTLDVNVTPDRGYQLSLRGIAREYAQLTGQAFADPADIEIPDAGTLPDAFPVELRDQTPLAAKPGCDRFITRIVRGIDPTAKSPYWMQRRLLQAGMRPISLIVDVTNYVMLALGQPLHAYDLGLLGEKIVVRRAIAGETLTTLDDVKRKLDPEDLLITDETADGTSRIIGLAAVMGGADAEVGDSTKDVVIEAAHFDTISIARSARRHKLSTEASRRFERGVDHNLAPFAAELTVRLLVEYGAGKADEAVTDVDNREPQNTVRMPLTLPAQLVGVDYADDEVVGLLEAMGAAVTRDGEDVVVTPPSWRQDLVRSVDLVEEVARLGGYSRIPSVVPDGKAGAGLTLAQRVRRQVSNRLTVLGLDEVLSYPFTAAKRHEEFGLPADDPRRFNAKLANPLSDELPLMRTTLLATLVDVATRNIGRGLKEVSIFEAGLVTQPSGPKLAHAPRFEPGILPSDAERNTVFAAVPPQPLHYAGVLTGAREHAGWWGKGRPADAADAIELARAIADVRGLELSVASVHYEPWHPGRCAELRLPSGALFGHAGELHPKVCEALELPARAVAFEVNLDALIAEAAPARSTEVLSSFPVSRQDVALIVDSAVPAADVTAALQSGAGELLESIELFDVFEGEQAGVGRKSLAYRLVFRALDRTLTADETSAMRQAATSVAVERFDAVVRGE</sequence>
<dbReference type="SUPFAM" id="SSF54991">
    <property type="entry name" value="Anticodon-binding domain of PheRS"/>
    <property type="match status" value="1"/>
</dbReference>
<dbReference type="SUPFAM" id="SSF55681">
    <property type="entry name" value="Class II aaRS and biotin synthetases"/>
    <property type="match status" value="1"/>
</dbReference>
<dbReference type="Pfam" id="PF03147">
    <property type="entry name" value="FDX-ACB"/>
    <property type="match status" value="1"/>
</dbReference>
<gene>
    <name evidence="15 20" type="primary">pheT</name>
    <name evidence="20" type="ORF">LWF01_05145</name>
</gene>
<evidence type="ECO:0000256" key="14">
    <source>
        <dbReference type="ARBA" id="ARBA00049255"/>
    </source>
</evidence>
<accession>A0ABY8QVV8</accession>
<dbReference type="SUPFAM" id="SSF56037">
    <property type="entry name" value="PheT/TilS domain"/>
    <property type="match status" value="1"/>
</dbReference>
<proteinExistence type="inferred from homology"/>
<keyword evidence="4 15" id="KW-0963">Cytoplasm</keyword>
<dbReference type="InterPro" id="IPR005146">
    <property type="entry name" value="B3/B4_tRNA-bd"/>
</dbReference>
<dbReference type="Gene3D" id="2.40.50.140">
    <property type="entry name" value="Nucleic acid-binding proteins"/>
    <property type="match status" value="1"/>
</dbReference>
<evidence type="ECO:0000256" key="10">
    <source>
        <dbReference type="ARBA" id="ARBA00022842"/>
    </source>
</evidence>
<organism evidence="20 21">
    <name type="scientific">Saxibacter everestensis</name>
    <dbReference type="NCBI Taxonomy" id="2909229"/>
    <lineage>
        <taxon>Bacteria</taxon>
        <taxon>Bacillati</taxon>
        <taxon>Actinomycetota</taxon>
        <taxon>Actinomycetes</taxon>
        <taxon>Micrococcales</taxon>
        <taxon>Brevibacteriaceae</taxon>
        <taxon>Saxibacter</taxon>
    </lineage>
</organism>
<evidence type="ECO:0000313" key="21">
    <source>
        <dbReference type="Proteomes" id="UP001209083"/>
    </source>
</evidence>
<dbReference type="Gene3D" id="3.30.930.10">
    <property type="entry name" value="Bira Bifunctional Protein, Domain 2"/>
    <property type="match status" value="1"/>
</dbReference>
<evidence type="ECO:0000256" key="5">
    <source>
        <dbReference type="ARBA" id="ARBA00022555"/>
    </source>
</evidence>
<evidence type="ECO:0000256" key="13">
    <source>
        <dbReference type="ARBA" id="ARBA00023146"/>
    </source>
</evidence>
<evidence type="ECO:0000313" key="20">
    <source>
        <dbReference type="EMBL" id="WGW13159.1"/>
    </source>
</evidence>
<dbReference type="InterPro" id="IPR004532">
    <property type="entry name" value="Phe-tRNA-ligase_IIc_bsu_bact"/>
</dbReference>
<dbReference type="PROSITE" id="PS51483">
    <property type="entry name" value="B5"/>
    <property type="match status" value="1"/>
</dbReference>
<evidence type="ECO:0000256" key="9">
    <source>
        <dbReference type="ARBA" id="ARBA00022840"/>
    </source>
</evidence>
<dbReference type="InterPro" id="IPR005147">
    <property type="entry name" value="tRNA_synthase_B5-dom"/>
</dbReference>
<dbReference type="InterPro" id="IPR045060">
    <property type="entry name" value="Phe-tRNA-ligase_IIc_bsu"/>
</dbReference>
<evidence type="ECO:0000256" key="6">
    <source>
        <dbReference type="ARBA" id="ARBA00022598"/>
    </source>
</evidence>
<dbReference type="PANTHER" id="PTHR10947:SF0">
    <property type="entry name" value="PHENYLALANINE--TRNA LIGASE BETA SUBUNIT"/>
    <property type="match status" value="1"/>
</dbReference>
<dbReference type="Gene3D" id="3.50.40.10">
    <property type="entry name" value="Phenylalanyl-trna Synthetase, Chain B, domain 3"/>
    <property type="match status" value="1"/>
</dbReference>
<comment type="similarity">
    <text evidence="2 15">Belongs to the phenylalanyl-tRNA synthetase beta subunit family. Type 1 subfamily.</text>
</comment>
<dbReference type="InterPro" id="IPR002547">
    <property type="entry name" value="tRNA-bd_dom"/>
</dbReference>
<feature type="domain" description="FDX-ACB" evidence="18">
    <location>
        <begin position="744"/>
        <end position="837"/>
    </location>
</feature>
<evidence type="ECO:0000256" key="8">
    <source>
        <dbReference type="ARBA" id="ARBA00022741"/>
    </source>
</evidence>
<dbReference type="PROSITE" id="PS50886">
    <property type="entry name" value="TRBD"/>
    <property type="match status" value="1"/>
</dbReference>
<evidence type="ECO:0000256" key="11">
    <source>
        <dbReference type="ARBA" id="ARBA00022884"/>
    </source>
</evidence>
<dbReference type="SMART" id="SM00874">
    <property type="entry name" value="B5"/>
    <property type="match status" value="1"/>
</dbReference>
<keyword evidence="9 15" id="KW-0067">ATP-binding</keyword>
<evidence type="ECO:0000256" key="3">
    <source>
        <dbReference type="ARBA" id="ARBA00011209"/>
    </source>
</evidence>
<keyword evidence="21" id="KW-1185">Reference proteome</keyword>
<dbReference type="EC" id="6.1.1.20" evidence="15"/>
<evidence type="ECO:0000259" key="18">
    <source>
        <dbReference type="PROSITE" id="PS51447"/>
    </source>
</evidence>
<evidence type="ECO:0000259" key="17">
    <source>
        <dbReference type="PROSITE" id="PS50886"/>
    </source>
</evidence>
<evidence type="ECO:0000256" key="2">
    <source>
        <dbReference type="ARBA" id="ARBA00008653"/>
    </source>
</evidence>
<dbReference type="Pfam" id="PF03484">
    <property type="entry name" value="B5"/>
    <property type="match status" value="1"/>
</dbReference>
<dbReference type="RefSeq" id="WP_349639973.1">
    <property type="nucleotide sequence ID" value="NZ_CP090958.1"/>
</dbReference>
<dbReference type="InterPro" id="IPR033714">
    <property type="entry name" value="tRNA_bind_bactPheRS"/>
</dbReference>
<dbReference type="GO" id="GO:0004826">
    <property type="term" value="F:phenylalanine-tRNA ligase activity"/>
    <property type="evidence" value="ECO:0007669"/>
    <property type="project" value="UniProtKB-EC"/>
</dbReference>
<comment type="subunit">
    <text evidence="3 15">Tetramer of two alpha and two beta subunits.</text>
</comment>
<dbReference type="Pfam" id="PF01588">
    <property type="entry name" value="tRNA_bind"/>
    <property type="match status" value="1"/>
</dbReference>
<comment type="subcellular location">
    <subcellularLocation>
        <location evidence="1 15">Cytoplasm</location>
    </subcellularLocation>
</comment>
<evidence type="ECO:0000256" key="7">
    <source>
        <dbReference type="ARBA" id="ARBA00022723"/>
    </source>
</evidence>
<name>A0ABY8QVV8_9MICO</name>
<evidence type="ECO:0000259" key="19">
    <source>
        <dbReference type="PROSITE" id="PS51483"/>
    </source>
</evidence>
<feature type="binding site" evidence="15">
    <location>
        <position position="470"/>
    </location>
    <ligand>
        <name>Mg(2+)</name>
        <dbReference type="ChEBI" id="CHEBI:18420"/>
        <note>shared with alpha subunit</note>
    </ligand>
</feature>
<dbReference type="InterPro" id="IPR020825">
    <property type="entry name" value="Phe-tRNA_synthase-like_B3/B4"/>
</dbReference>
<reference evidence="20 21" key="1">
    <citation type="submission" date="2023-05" db="EMBL/GenBank/DDBJ databases">
        <title>Lithophilousrod everest ZFBP1038 complete genpme.</title>
        <authorList>
            <person name="Tian M."/>
        </authorList>
    </citation>
    <scope>NUCLEOTIDE SEQUENCE [LARGE SCALE GENOMIC DNA]</scope>
    <source>
        <strain evidence="20 21">ZFBP1038</strain>
    </source>
</reference>